<feature type="transmembrane region" description="Helical" evidence="11">
    <location>
        <begin position="143"/>
        <end position="169"/>
    </location>
</feature>
<feature type="transmembrane region" description="Helical" evidence="11">
    <location>
        <begin position="44"/>
        <end position="68"/>
    </location>
</feature>
<dbReference type="GO" id="GO:0005886">
    <property type="term" value="C:plasma membrane"/>
    <property type="evidence" value="ECO:0007669"/>
    <property type="project" value="TreeGrafter"/>
</dbReference>
<keyword evidence="3" id="KW-0813">Transport</keyword>
<evidence type="ECO:0000313" key="15">
    <source>
        <dbReference type="Proteomes" id="UP000036196"/>
    </source>
</evidence>
<feature type="transmembrane region" description="Helical" evidence="11">
    <location>
        <begin position="116"/>
        <end position="137"/>
    </location>
</feature>
<feature type="transmembrane region" description="Helical" evidence="11">
    <location>
        <begin position="440"/>
        <end position="461"/>
    </location>
</feature>
<dbReference type="Gene3D" id="1.20.1730.10">
    <property type="entry name" value="Sodium/glucose cotransporter"/>
    <property type="match status" value="1"/>
</dbReference>
<comment type="caution">
    <text evidence="13">The sequence shown here is derived from an EMBL/GenBank/DDBJ whole genome shotgun (WGS) entry which is preliminary data.</text>
</comment>
<keyword evidence="9" id="KW-0739">Sodium transport</keyword>
<proteinExistence type="inferred from homology"/>
<comment type="subcellular location">
    <subcellularLocation>
        <location evidence="1">Membrane</location>
        <topology evidence="1">Multi-pass membrane protein</topology>
    </subcellularLocation>
</comment>
<dbReference type="PANTHER" id="PTHR48086">
    <property type="entry name" value="SODIUM/PROLINE SYMPORTER-RELATED"/>
    <property type="match status" value="1"/>
</dbReference>
<dbReference type="GO" id="GO:0015293">
    <property type="term" value="F:symporter activity"/>
    <property type="evidence" value="ECO:0007669"/>
    <property type="project" value="UniProtKB-KW"/>
</dbReference>
<evidence type="ECO:0000256" key="3">
    <source>
        <dbReference type="ARBA" id="ARBA00022448"/>
    </source>
</evidence>
<dbReference type="GeneID" id="61383331"/>
<keyword evidence="9" id="KW-0406">Ion transport</keyword>
<evidence type="ECO:0000256" key="2">
    <source>
        <dbReference type="ARBA" id="ARBA00006434"/>
    </source>
</evidence>
<reference evidence="14" key="2">
    <citation type="submission" date="2023-08" db="EMBL/GenBank/DDBJ databases">
        <title>WGS of pathogenic bacterial species, Los Angeles County Public Health Laboratories.</title>
        <authorList>
            <person name="Garrigues J.M."/>
            <person name="Green N.M."/>
        </authorList>
    </citation>
    <scope>NUCLEOTIDE SEQUENCE</scope>
    <source>
        <strain evidence="14">LACPHL-BACT-2023-00068</strain>
    </source>
</reference>
<evidence type="ECO:0000313" key="14">
    <source>
        <dbReference type="EMBL" id="MDQ2309136.1"/>
    </source>
</evidence>
<reference evidence="13 15" key="1">
    <citation type="submission" date="2015-05" db="EMBL/GenBank/DDBJ databases">
        <title>Genome sequences of Pluralibacter gergoviae.</title>
        <authorList>
            <person name="Greninger A.L."/>
            <person name="Miller S."/>
        </authorList>
    </citation>
    <scope>NUCLEOTIDE SEQUENCE [LARGE SCALE GENOMIC DNA]</scope>
    <source>
        <strain evidence="13 15">JS81F13</strain>
    </source>
</reference>
<evidence type="ECO:0000256" key="7">
    <source>
        <dbReference type="ARBA" id="ARBA00023053"/>
    </source>
</evidence>
<dbReference type="PANTHER" id="PTHR48086:SF7">
    <property type="entry name" value="SODIUM-SOLUTE SYMPORTER-RELATED"/>
    <property type="match status" value="1"/>
</dbReference>
<sequence>MNNHIFLVGFIIYALAMIWLGWFVSRNQKSGEDFLLGGRSLPMFLTLGSTVATMVGTGSSMGAVGFGYSNGWAGMLYGIGGAVGILLVAWLFAPVRKLRFMTMSEELSYYTGGSHLIKNIVGLMIFIASIGWLGAHILGGSMYLAWATGINLTLAKVIIALAFAIYVIIGGYSAVVWTDTIQALILFFGFILMAVLAVVHVGGWSAIEQAMDPRALSLFAVDKMGVLPALSLATVIGVGVLATPSYRQRIYSGKDVPSVRRSFVYTGVLYLFFSILPAIIGMAAFTMNPHLANSNYAFLFATSFLPAILGLVVLIAGLSATMSSASSDAIAAVAIMMRDLYTMIVGRMPPENRAITLSRWMLAAVIGLALLFALTSDDIISYITKMISMLMSGLFVCSILGRFWPRFNWQGALTSLISGMAVSAAMLMNDAWLARWGNPCIPSVIASLVFGVAVTLLTPASRVSREEALAMITREREAQPDVRSLRAGKRSPAGGR</sequence>
<feature type="transmembrane region" description="Helical" evidence="11">
    <location>
        <begin position="224"/>
        <end position="242"/>
    </location>
</feature>
<evidence type="ECO:0000256" key="8">
    <source>
        <dbReference type="ARBA" id="ARBA00023136"/>
    </source>
</evidence>
<feature type="transmembrane region" description="Helical" evidence="11">
    <location>
        <begin position="181"/>
        <end position="204"/>
    </location>
</feature>
<dbReference type="KEGG" id="pge:LG71_25255"/>
<organism evidence="13 15">
    <name type="scientific">Pluralibacter gergoviae</name>
    <name type="common">Enterobacter gergoviae</name>
    <dbReference type="NCBI Taxonomy" id="61647"/>
    <lineage>
        <taxon>Bacteria</taxon>
        <taxon>Pseudomonadati</taxon>
        <taxon>Pseudomonadota</taxon>
        <taxon>Gammaproteobacteria</taxon>
        <taxon>Enterobacterales</taxon>
        <taxon>Enterobacteriaceae</taxon>
        <taxon>Pluralibacter</taxon>
    </lineage>
</organism>
<keyword evidence="15" id="KW-1185">Reference proteome</keyword>
<comment type="similarity">
    <text evidence="2 10">Belongs to the sodium:solute symporter (SSF) (TC 2.A.21) family.</text>
</comment>
<evidence type="ECO:0000313" key="13">
    <source>
        <dbReference type="EMBL" id="KMK12681.1"/>
    </source>
</evidence>
<dbReference type="EMBL" id="LDZF01000016">
    <property type="protein sequence ID" value="KMK12681.1"/>
    <property type="molecule type" value="Genomic_DNA"/>
</dbReference>
<dbReference type="InterPro" id="IPR038377">
    <property type="entry name" value="Na/Glc_symporter_sf"/>
</dbReference>
<feature type="transmembrane region" description="Helical" evidence="11">
    <location>
        <begin position="297"/>
        <end position="317"/>
    </location>
</feature>
<name>A0A089PSN9_PLUGE</name>
<dbReference type="OrthoDB" id="9814523at2"/>
<evidence type="ECO:0000313" key="12">
    <source>
        <dbReference type="EMBL" id="EML1470261.1"/>
    </source>
</evidence>
<keyword evidence="6 11" id="KW-1133">Transmembrane helix</keyword>
<feature type="transmembrane region" description="Helical" evidence="11">
    <location>
        <begin position="354"/>
        <end position="374"/>
    </location>
</feature>
<dbReference type="STRING" id="61647.LG71_25255"/>
<feature type="transmembrane region" description="Helical" evidence="11">
    <location>
        <begin position="74"/>
        <end position="95"/>
    </location>
</feature>
<evidence type="ECO:0000256" key="5">
    <source>
        <dbReference type="ARBA" id="ARBA00022847"/>
    </source>
</evidence>
<feature type="transmembrane region" description="Helical" evidence="11">
    <location>
        <begin position="6"/>
        <end position="24"/>
    </location>
</feature>
<feature type="transmembrane region" description="Helical" evidence="11">
    <location>
        <begin position="410"/>
        <end position="428"/>
    </location>
</feature>
<evidence type="ECO:0000256" key="11">
    <source>
        <dbReference type="SAM" id="Phobius"/>
    </source>
</evidence>
<keyword evidence="5" id="KW-0769">Symport</keyword>
<evidence type="ECO:0000256" key="1">
    <source>
        <dbReference type="ARBA" id="ARBA00004141"/>
    </source>
</evidence>
<dbReference type="CDD" id="cd10322">
    <property type="entry name" value="SLC5sbd"/>
    <property type="match status" value="1"/>
</dbReference>
<dbReference type="EMBL" id="ABLOKC030000003">
    <property type="protein sequence ID" value="EML1470261.1"/>
    <property type="molecule type" value="Genomic_DNA"/>
</dbReference>
<keyword evidence="8 11" id="KW-0472">Membrane</keyword>
<dbReference type="InterPro" id="IPR001734">
    <property type="entry name" value="Na/solute_symporter"/>
</dbReference>
<evidence type="ECO:0000256" key="4">
    <source>
        <dbReference type="ARBA" id="ARBA00022692"/>
    </source>
</evidence>
<dbReference type="eggNOG" id="COG0591">
    <property type="taxonomic scope" value="Bacteria"/>
</dbReference>
<dbReference type="GO" id="GO:0006814">
    <property type="term" value="P:sodium ion transport"/>
    <property type="evidence" value="ECO:0007669"/>
    <property type="project" value="UniProtKB-KW"/>
</dbReference>
<dbReference type="Pfam" id="PF00474">
    <property type="entry name" value="SSF"/>
    <property type="match status" value="1"/>
</dbReference>
<dbReference type="PROSITE" id="PS50283">
    <property type="entry name" value="NA_SOLUT_SYMP_3"/>
    <property type="match status" value="1"/>
</dbReference>
<keyword evidence="4 11" id="KW-0812">Transmembrane</keyword>
<evidence type="ECO:0000256" key="10">
    <source>
        <dbReference type="RuleBase" id="RU362091"/>
    </source>
</evidence>
<feature type="transmembrane region" description="Helical" evidence="11">
    <location>
        <begin position="386"/>
        <end position="404"/>
    </location>
</feature>
<dbReference type="RefSeq" id="WP_043086169.1">
    <property type="nucleotide sequence ID" value="NZ_CACVCI010000001.1"/>
</dbReference>
<reference evidence="12" key="3">
    <citation type="submission" date="2024-02" db="EMBL/GenBank/DDBJ databases">
        <authorList>
            <consortium name="Clinical and Environmental Microbiology Branch: Whole genome sequencing antimicrobial resistance pathogens in the healthcare setting"/>
        </authorList>
    </citation>
    <scope>NUCLEOTIDE SEQUENCE</scope>
    <source>
        <strain evidence="12">2021DK-00143</strain>
    </source>
</reference>
<dbReference type="Proteomes" id="UP001236270">
    <property type="component" value="Unassembled WGS sequence"/>
</dbReference>
<dbReference type="PATRIC" id="fig|61647.13.peg.3785"/>
<evidence type="ECO:0000256" key="9">
    <source>
        <dbReference type="ARBA" id="ARBA00023201"/>
    </source>
</evidence>
<protein>
    <submittedName>
        <fullName evidence="13">Sodium:proline symporter</fullName>
    </submittedName>
    <submittedName>
        <fullName evidence="12">Sodium:solute symporter family protein</fullName>
    </submittedName>
</protein>
<dbReference type="AlphaFoldDB" id="A0A089PSN9"/>
<keyword evidence="7" id="KW-0915">Sodium</keyword>
<gene>
    <name evidence="13" type="ORF">ABW06_15595</name>
    <name evidence="12" type="ORF">QEG54_000948</name>
    <name evidence="14" type="ORF">RBJ30_08490</name>
</gene>
<feature type="transmembrane region" description="Helical" evidence="11">
    <location>
        <begin position="263"/>
        <end position="285"/>
    </location>
</feature>
<dbReference type="InterPro" id="IPR050277">
    <property type="entry name" value="Sodium:Solute_Symporter"/>
</dbReference>
<dbReference type="Proteomes" id="UP000036196">
    <property type="component" value="Unassembled WGS sequence"/>
</dbReference>
<dbReference type="EMBL" id="JAVDNV010000005">
    <property type="protein sequence ID" value="MDQ2309136.1"/>
    <property type="molecule type" value="Genomic_DNA"/>
</dbReference>
<evidence type="ECO:0000256" key="6">
    <source>
        <dbReference type="ARBA" id="ARBA00022989"/>
    </source>
</evidence>
<accession>A0A089PSN9</accession>